<evidence type="ECO:0000313" key="2">
    <source>
        <dbReference type="Proteomes" id="UP000765509"/>
    </source>
</evidence>
<comment type="caution">
    <text evidence="1">The sequence shown here is derived from an EMBL/GenBank/DDBJ whole genome shotgun (WGS) entry which is preliminary data.</text>
</comment>
<proteinExistence type="predicted"/>
<gene>
    <name evidence="1" type="ORF">O181_083464</name>
</gene>
<sequence>MPEGKNKAWEEVWTTPKCRDSQAPMGNHKSLLGNRTCPRGKENHNTCLVIVYRFRKSVRCLPCHKEDTGMNTELKEQLLNKVLVPYDVFGETTNDITPNGVR</sequence>
<evidence type="ECO:0000313" key="1">
    <source>
        <dbReference type="EMBL" id="MBW0543749.1"/>
    </source>
</evidence>
<dbReference type="EMBL" id="AVOT02048516">
    <property type="protein sequence ID" value="MBW0543749.1"/>
    <property type="molecule type" value="Genomic_DNA"/>
</dbReference>
<organism evidence="1 2">
    <name type="scientific">Austropuccinia psidii MF-1</name>
    <dbReference type="NCBI Taxonomy" id="1389203"/>
    <lineage>
        <taxon>Eukaryota</taxon>
        <taxon>Fungi</taxon>
        <taxon>Dikarya</taxon>
        <taxon>Basidiomycota</taxon>
        <taxon>Pucciniomycotina</taxon>
        <taxon>Pucciniomycetes</taxon>
        <taxon>Pucciniales</taxon>
        <taxon>Sphaerophragmiaceae</taxon>
        <taxon>Austropuccinia</taxon>
    </lineage>
</organism>
<name>A0A9Q3FR87_9BASI</name>
<dbReference type="Proteomes" id="UP000765509">
    <property type="component" value="Unassembled WGS sequence"/>
</dbReference>
<keyword evidence="2" id="KW-1185">Reference proteome</keyword>
<accession>A0A9Q3FR87</accession>
<reference evidence="1" key="1">
    <citation type="submission" date="2021-03" db="EMBL/GenBank/DDBJ databases">
        <title>Draft genome sequence of rust myrtle Austropuccinia psidii MF-1, a brazilian biotype.</title>
        <authorList>
            <person name="Quecine M.C."/>
            <person name="Pachon D.M.R."/>
            <person name="Bonatelli M.L."/>
            <person name="Correr F.H."/>
            <person name="Franceschini L.M."/>
            <person name="Leite T.F."/>
            <person name="Margarido G.R.A."/>
            <person name="Almeida C.A."/>
            <person name="Ferrarezi J.A."/>
            <person name="Labate C.A."/>
        </authorList>
    </citation>
    <scope>NUCLEOTIDE SEQUENCE</scope>
    <source>
        <strain evidence="1">MF-1</strain>
    </source>
</reference>
<dbReference type="AlphaFoldDB" id="A0A9Q3FR87"/>
<protein>
    <submittedName>
        <fullName evidence="1">Uncharacterized protein</fullName>
    </submittedName>
</protein>